<keyword evidence="4" id="KW-1185">Reference proteome</keyword>
<reference evidence="3 4" key="1">
    <citation type="submission" date="2014-06" db="EMBL/GenBank/DDBJ databases">
        <authorList>
            <person name="Swart Estienne"/>
        </authorList>
    </citation>
    <scope>NUCLEOTIDE SEQUENCE [LARGE SCALE GENOMIC DNA]</scope>
    <source>
        <strain evidence="3 4">130c</strain>
    </source>
</reference>
<dbReference type="EMBL" id="CCKQ01001035">
    <property type="protein sequence ID" value="CDW72136.1"/>
    <property type="molecule type" value="Genomic_DNA"/>
</dbReference>
<feature type="coiled-coil region" evidence="1">
    <location>
        <begin position="464"/>
        <end position="498"/>
    </location>
</feature>
<dbReference type="OrthoDB" id="10691613at2759"/>
<evidence type="ECO:0000256" key="1">
    <source>
        <dbReference type="SAM" id="Coils"/>
    </source>
</evidence>
<feature type="region of interest" description="Disordered" evidence="2">
    <location>
        <begin position="1"/>
        <end position="39"/>
    </location>
</feature>
<gene>
    <name evidence="3" type="primary">Contig4844.g5184</name>
    <name evidence="3" type="ORF">STYLEM_1090</name>
</gene>
<evidence type="ECO:0000313" key="3">
    <source>
        <dbReference type="EMBL" id="CDW72136.1"/>
    </source>
</evidence>
<feature type="region of interest" description="Disordered" evidence="2">
    <location>
        <begin position="198"/>
        <end position="225"/>
    </location>
</feature>
<dbReference type="InParanoid" id="A0A077ZUJ0"/>
<feature type="region of interest" description="Disordered" evidence="2">
    <location>
        <begin position="1218"/>
        <end position="1246"/>
    </location>
</feature>
<feature type="compositionally biased region" description="Basic and acidic residues" evidence="2">
    <location>
        <begin position="1236"/>
        <end position="1246"/>
    </location>
</feature>
<feature type="compositionally biased region" description="Polar residues" evidence="2">
    <location>
        <begin position="1218"/>
        <end position="1232"/>
    </location>
</feature>
<protein>
    <submittedName>
        <fullName evidence="3">Uncharacterized protein</fullName>
    </submittedName>
</protein>
<feature type="compositionally biased region" description="Polar residues" evidence="2">
    <location>
        <begin position="86"/>
        <end position="99"/>
    </location>
</feature>
<feature type="compositionally biased region" description="Low complexity" evidence="2">
    <location>
        <begin position="118"/>
        <end position="127"/>
    </location>
</feature>
<accession>A0A077ZUJ0</accession>
<feature type="compositionally biased region" description="Low complexity" evidence="2">
    <location>
        <begin position="278"/>
        <end position="291"/>
    </location>
</feature>
<sequence length="1325" mass="154462">MQYSQKDVRPSNYNQIDDSQLQSHQNPSSKGYYTQDTRGLNPVIQSLSDKLRPDIDEDSNEYIAESYQDQKNDNSYYLNFADDNRSTNNNLLNHQNTGGHSDRENNTTGQNTHRGENRNNVNNKVRNYYPDDGGEFTPTGGQMGAAQYDDDRFHINDTDENFQDEHDLNHDDDQQEYDDHLNNNENLHTDEIEEIFQQQQQTSKFPTSYNQSSRNPDAGNRYNQGQNQLNYDQAAANGADAEQKDRQQKIKEMLKEFNKKKEQVIREQIKSRVGSSMNTQPQQQSTKNSTSKQIFLVDQQTNNQPISTHRSHLHHHHQQSQNFQQTITFTVEDDTSKTKYEVGKYKSVCNTCKSMKQNIEMKKPRLQEPRRGALPSKGEPAFIDVKKIKQKYNIPDINPNALFPSGNRNGGSQGMNESSRYGQNNNTNSSNLNNSQQNNHLSNSKYNRYPFMPARTKDLKEYSYDDLIKLVEQLERENAELRQLLFEANSKLSKMEDRDDLILQYQNEVQLAKQRLNTNTQALKDVQNIFKLMLGLINDLFKTSKSLNLDQAGKKKLAELANRMKQIIGGPEFSEKFDSLIQDNNLQGIMQECLQTKVKNTHQKEILSLEKGFHDNLDKMREQINDELMRKFKNSIERQNEDISDKQEQIDELRETKAQLKDELLRRDSRIDELQNHISYLEEERNQLEDIVKEADQALLLKEQYGLLQLEYQEQQEKLSDKIDNLEQMLREKDHQNQQIQKDYEDELARLKGVQDGLFGKNKDLEAIVDNQKEQLKKLDELKHLRQKMDEVDKMRISFTEKEKLYEQKERNRKLLQEQLDDLEERYRLIEKAKKKLEIDLGTQKQTKEKLIDQNHQQEEEIKRAKDEINQLISDKVETENELSNKNAILQKLEGALKDKKEFQKLEDLVQQLQSTLMFKSHHNFSDNERMLIRELFGVQPGENADMGEKITEMKDENSKLYFELRNGYDHEADALKKQKDYLKQLQDFAKAILSIEDKVIEKNLNFTLQKRNKAPLYANVEQLVDEIQQRIDDIDQKQKGLDRMSLAKGMDKYDNPDKVVQQLHDISHVSSSKSLKYNNTQSPDVVMRKGSKKNYESSLETGIAVNMYATMQTPRSNLQEQQINQNQPLSHRDKVNPMGRISHLKNTSNNSDLGHNFLKDAVDDPQFIEELMMGMGDSREVPNIQVDRATHESDFNNPNLLKQRQSKLKDQIDNVLGSSKPAQRTTSFSKIRQSRKFERQITQDGNKDLASRNALGAKYGYNAQQNKSINESGIYFFKDQEDIGDSFEVRVVGEGELKSDLLQFIHCQAMFLEENRETIKIMQE</sequence>
<feature type="compositionally biased region" description="Low complexity" evidence="2">
    <location>
        <begin position="423"/>
        <end position="444"/>
    </location>
</feature>
<feature type="compositionally biased region" description="Polar residues" evidence="2">
    <location>
        <begin position="202"/>
        <end position="225"/>
    </location>
</feature>
<feature type="region of interest" description="Disordered" evidence="2">
    <location>
        <begin position="162"/>
        <end position="182"/>
    </location>
</feature>
<evidence type="ECO:0000313" key="4">
    <source>
        <dbReference type="Proteomes" id="UP000039865"/>
    </source>
</evidence>
<evidence type="ECO:0000256" key="2">
    <source>
        <dbReference type="SAM" id="MobiDB-lite"/>
    </source>
</evidence>
<dbReference type="Proteomes" id="UP000039865">
    <property type="component" value="Unassembled WGS sequence"/>
</dbReference>
<keyword evidence="1" id="KW-0175">Coiled coil</keyword>
<feature type="coiled-coil region" evidence="1">
    <location>
        <begin position="629"/>
        <end position="896"/>
    </location>
</feature>
<feature type="region of interest" description="Disordered" evidence="2">
    <location>
        <begin position="270"/>
        <end position="291"/>
    </location>
</feature>
<feature type="region of interest" description="Disordered" evidence="2">
    <location>
        <begin position="396"/>
        <end position="448"/>
    </location>
</feature>
<proteinExistence type="predicted"/>
<feature type="region of interest" description="Disordered" evidence="2">
    <location>
        <begin position="76"/>
        <end position="146"/>
    </location>
</feature>
<name>A0A077ZUJ0_STYLE</name>
<organism evidence="3 4">
    <name type="scientific">Stylonychia lemnae</name>
    <name type="common">Ciliate</name>
    <dbReference type="NCBI Taxonomy" id="5949"/>
    <lineage>
        <taxon>Eukaryota</taxon>
        <taxon>Sar</taxon>
        <taxon>Alveolata</taxon>
        <taxon>Ciliophora</taxon>
        <taxon>Intramacronucleata</taxon>
        <taxon>Spirotrichea</taxon>
        <taxon>Stichotrichia</taxon>
        <taxon>Sporadotrichida</taxon>
        <taxon>Oxytrichidae</taxon>
        <taxon>Stylonychinae</taxon>
        <taxon>Stylonychia</taxon>
    </lineage>
</organism>